<evidence type="ECO:0000313" key="2">
    <source>
        <dbReference type="EMBL" id="CCI01316.1"/>
    </source>
</evidence>
<dbReference type="GO" id="GO:0016887">
    <property type="term" value="F:ATP hydrolysis activity"/>
    <property type="evidence" value="ECO:0007669"/>
    <property type="project" value="InterPro"/>
</dbReference>
<dbReference type="GO" id="GO:0005524">
    <property type="term" value="F:ATP binding"/>
    <property type="evidence" value="ECO:0007669"/>
    <property type="project" value="InterPro"/>
</dbReference>
<dbReference type="InterPro" id="IPR051396">
    <property type="entry name" value="Bact_Antivir_Def_Nuclease"/>
</dbReference>
<protein>
    <recommendedName>
        <fullName evidence="1">ATPase AAA-type core domain-containing protein</fullName>
    </recommendedName>
</protein>
<evidence type="ECO:0000259" key="1">
    <source>
        <dbReference type="Pfam" id="PF13304"/>
    </source>
</evidence>
<comment type="caution">
    <text evidence="2">The sequence shown here is derived from an EMBL/GenBank/DDBJ whole genome shotgun (WGS) entry which is preliminary data.</text>
</comment>
<dbReference type="Pfam" id="PF13304">
    <property type="entry name" value="AAA_21"/>
    <property type="match status" value="1"/>
</dbReference>
<reference evidence="2 3" key="1">
    <citation type="submission" date="2012-04" db="EMBL/GenBank/DDBJ databases">
        <authorList>
            <person name="Genoscope - CEA"/>
        </authorList>
    </citation>
    <scope>NUCLEOTIDE SEQUENCE [LARGE SCALE GENOMIC DNA]</scope>
    <source>
        <strain evidence="2 3">9443</strain>
    </source>
</reference>
<accession>I4G055</accession>
<dbReference type="Gene3D" id="3.40.50.300">
    <property type="entry name" value="P-loop containing nucleotide triphosphate hydrolases"/>
    <property type="match status" value="1"/>
</dbReference>
<evidence type="ECO:0000313" key="3">
    <source>
        <dbReference type="Proteomes" id="UP000003480"/>
    </source>
</evidence>
<dbReference type="InterPro" id="IPR003959">
    <property type="entry name" value="ATPase_AAA_core"/>
</dbReference>
<dbReference type="AlphaFoldDB" id="I4G055"/>
<dbReference type="PANTHER" id="PTHR43581:SF4">
    <property type="entry name" value="ATP_GTP PHOSPHATASE"/>
    <property type="match status" value="1"/>
</dbReference>
<dbReference type="RefSeq" id="WP_002766560.1">
    <property type="nucleotide sequence ID" value="NZ_HE972954.1"/>
</dbReference>
<dbReference type="SUPFAM" id="SSF52540">
    <property type="entry name" value="P-loop containing nucleoside triphosphate hydrolases"/>
    <property type="match status" value="1"/>
</dbReference>
<gene>
    <name evidence="2" type="ORF">MICAC_1830012</name>
</gene>
<dbReference type="PANTHER" id="PTHR43581">
    <property type="entry name" value="ATP/GTP PHOSPHATASE"/>
    <property type="match status" value="1"/>
</dbReference>
<feature type="domain" description="ATPase AAA-type core" evidence="1">
    <location>
        <begin position="24"/>
        <end position="288"/>
    </location>
</feature>
<dbReference type="EMBL" id="CAIJ01000094">
    <property type="protein sequence ID" value="CCI01316.1"/>
    <property type="molecule type" value="Genomic_DNA"/>
</dbReference>
<dbReference type="HOGENOM" id="CLU_045089_0_0_3"/>
<proteinExistence type="predicted"/>
<organism evidence="2 3">
    <name type="scientific">Microcystis aeruginosa PCC 9443</name>
    <dbReference type="NCBI Taxonomy" id="1160281"/>
    <lineage>
        <taxon>Bacteria</taxon>
        <taxon>Bacillati</taxon>
        <taxon>Cyanobacteriota</taxon>
        <taxon>Cyanophyceae</taxon>
        <taxon>Oscillatoriophycideae</taxon>
        <taxon>Chroococcales</taxon>
        <taxon>Microcystaceae</taxon>
        <taxon>Microcystis</taxon>
    </lineage>
</organism>
<name>I4G055_MICAE</name>
<sequence>MITSLELRNFTAFRRLKIDFSPKINVIIGENGTGKTHLLKVAYALSSGYKLFKQPSEMEESDLRDFLTERLIRLFLPLNNKLGKLHHTGAEERAECTINFSLEQMLKISFSKSSQSVHIIENKNYEQYQQTPVFIPAQESLSFMEGMLSLYDRYQMTFDETYRDLWSLLDLPVIRSENLQEKSKWAMEEIKNICGGKFIFYGGGRVNFKVKNIEYSVNAIAEGFRKMGVLSRLLETGAIQPGMSGTLFWDEPEGNINPKLMRLLVEILLELSRNGQQVIVATHDYVFLKWFDLLIDEKKDDKITYHSLYREQENNQLRVNSTHEYLEIYPNPIDEAFEALINNEIDKTMGVLGK</sequence>
<dbReference type="Proteomes" id="UP000003480">
    <property type="component" value="Unassembled WGS sequence"/>
</dbReference>
<dbReference type="InterPro" id="IPR027417">
    <property type="entry name" value="P-loop_NTPase"/>
</dbReference>